<proteinExistence type="predicted"/>
<name>A0A7S1G1G3_9STRA</name>
<dbReference type="EMBL" id="HBFR01041310">
    <property type="protein sequence ID" value="CAD8902959.1"/>
    <property type="molecule type" value="Transcribed_RNA"/>
</dbReference>
<protein>
    <recommendedName>
        <fullName evidence="2">PPPDE domain-containing protein</fullName>
    </recommendedName>
</protein>
<evidence type="ECO:0000313" key="1">
    <source>
        <dbReference type="EMBL" id="CAD8902959.1"/>
    </source>
</evidence>
<sequence length="169" mass="19690">MTRLTKVQVFLEEMSRDNAHGGFLGTLDWFGSVLNPWQHPPGRFQSWMTHFFLVLEYCDSTIWILERMNVPDDGGVAYCKADCWARERVESGHGTLIWEGEKDNQEVKDFIQGQQQFSYNGISKNCQHFAYDFFQYCLHDNRAMGKFEHFTETCQALYRQSGGGHGRKD</sequence>
<accession>A0A7S1G1G3</accession>
<reference evidence="1" key="1">
    <citation type="submission" date="2021-01" db="EMBL/GenBank/DDBJ databases">
        <authorList>
            <person name="Corre E."/>
            <person name="Pelletier E."/>
            <person name="Niang G."/>
            <person name="Scheremetjew M."/>
            <person name="Finn R."/>
            <person name="Kale V."/>
            <person name="Holt S."/>
            <person name="Cochrane G."/>
            <person name="Meng A."/>
            <person name="Brown T."/>
            <person name="Cohen L."/>
        </authorList>
    </citation>
    <scope>NUCLEOTIDE SEQUENCE</scope>
    <source>
        <strain evidence="1">308</strain>
    </source>
</reference>
<gene>
    <name evidence="1" type="ORF">CHYS00102_LOCUS30178</name>
</gene>
<evidence type="ECO:0008006" key="2">
    <source>
        <dbReference type="Google" id="ProtNLM"/>
    </source>
</evidence>
<organism evidence="1">
    <name type="scientific">Corethron hystrix</name>
    <dbReference type="NCBI Taxonomy" id="216773"/>
    <lineage>
        <taxon>Eukaryota</taxon>
        <taxon>Sar</taxon>
        <taxon>Stramenopiles</taxon>
        <taxon>Ochrophyta</taxon>
        <taxon>Bacillariophyta</taxon>
        <taxon>Coscinodiscophyceae</taxon>
        <taxon>Corethrophycidae</taxon>
        <taxon>Corethrales</taxon>
        <taxon>Corethraceae</taxon>
        <taxon>Corethron</taxon>
    </lineage>
</organism>
<dbReference type="AlphaFoldDB" id="A0A7S1G1G3"/>